<keyword evidence="12" id="KW-0003">3Fe-4S</keyword>
<evidence type="ECO:0000256" key="3">
    <source>
        <dbReference type="ARBA" id="ARBA00009433"/>
    </source>
</evidence>
<dbReference type="InterPro" id="IPR017896">
    <property type="entry name" value="4Fe4S_Fe-S-bd"/>
</dbReference>
<dbReference type="Pfam" id="PF13085">
    <property type="entry name" value="Fer2_3"/>
    <property type="match status" value="1"/>
</dbReference>
<evidence type="ECO:0000313" key="15">
    <source>
        <dbReference type="EMBL" id="QDV25430.1"/>
    </source>
</evidence>
<dbReference type="InterPro" id="IPR009051">
    <property type="entry name" value="Helical_ferredxn"/>
</dbReference>
<dbReference type="Proteomes" id="UP000318017">
    <property type="component" value="Chromosome"/>
</dbReference>
<dbReference type="InterPro" id="IPR050573">
    <property type="entry name" value="SDH/FRD_Iron-Sulfur"/>
</dbReference>
<organism evidence="15 16">
    <name type="scientific">Aureliella helgolandensis</name>
    <dbReference type="NCBI Taxonomy" id="2527968"/>
    <lineage>
        <taxon>Bacteria</taxon>
        <taxon>Pseudomonadati</taxon>
        <taxon>Planctomycetota</taxon>
        <taxon>Planctomycetia</taxon>
        <taxon>Pirellulales</taxon>
        <taxon>Pirellulaceae</taxon>
        <taxon>Aureliella</taxon>
    </lineage>
</organism>
<dbReference type="GO" id="GO:0051538">
    <property type="term" value="F:3 iron, 4 sulfur cluster binding"/>
    <property type="evidence" value="ECO:0007669"/>
    <property type="project" value="UniProtKB-KW"/>
</dbReference>
<dbReference type="RefSeq" id="WP_145080486.1">
    <property type="nucleotide sequence ID" value="NZ_CP036298.1"/>
</dbReference>
<dbReference type="KEGG" id="ahel:Q31a_37560"/>
<evidence type="ECO:0000256" key="2">
    <source>
        <dbReference type="ARBA" id="ARBA00001966"/>
    </source>
</evidence>
<dbReference type="PROSITE" id="PS00198">
    <property type="entry name" value="4FE4S_FER_1"/>
    <property type="match status" value="1"/>
</dbReference>
<comment type="cofactor">
    <cofactor evidence="1">
        <name>[3Fe-4S] cluster</name>
        <dbReference type="ChEBI" id="CHEBI:21137"/>
    </cofactor>
</comment>
<accession>A0A518GA30</accession>
<dbReference type="GO" id="GO:0051539">
    <property type="term" value="F:4 iron, 4 sulfur cluster binding"/>
    <property type="evidence" value="ECO:0007669"/>
    <property type="project" value="UniProtKB-KW"/>
</dbReference>
<dbReference type="Gene3D" id="1.10.1060.10">
    <property type="entry name" value="Alpha-helical ferredoxin"/>
    <property type="match status" value="1"/>
</dbReference>
<reference evidence="15 16" key="1">
    <citation type="submission" date="2019-02" db="EMBL/GenBank/DDBJ databases">
        <title>Deep-cultivation of Planctomycetes and their phenomic and genomic characterization uncovers novel biology.</title>
        <authorList>
            <person name="Wiegand S."/>
            <person name="Jogler M."/>
            <person name="Boedeker C."/>
            <person name="Pinto D."/>
            <person name="Vollmers J."/>
            <person name="Rivas-Marin E."/>
            <person name="Kohn T."/>
            <person name="Peeters S.H."/>
            <person name="Heuer A."/>
            <person name="Rast P."/>
            <person name="Oberbeckmann S."/>
            <person name="Bunk B."/>
            <person name="Jeske O."/>
            <person name="Meyerdierks A."/>
            <person name="Storesund J.E."/>
            <person name="Kallscheuer N."/>
            <person name="Luecker S."/>
            <person name="Lage O.M."/>
            <person name="Pohl T."/>
            <person name="Merkel B.J."/>
            <person name="Hornburger P."/>
            <person name="Mueller R.-W."/>
            <person name="Bruemmer F."/>
            <person name="Labrenz M."/>
            <person name="Spormann A.M."/>
            <person name="Op den Camp H."/>
            <person name="Overmann J."/>
            <person name="Amann R."/>
            <person name="Jetten M.S.M."/>
            <person name="Mascher T."/>
            <person name="Medema M.H."/>
            <person name="Devos D.P."/>
            <person name="Kaster A.-K."/>
            <person name="Ovreas L."/>
            <person name="Rohde M."/>
            <person name="Galperin M.Y."/>
            <person name="Jogler C."/>
        </authorList>
    </citation>
    <scope>NUCLEOTIDE SEQUENCE [LARGE SCALE GENOMIC DNA]</scope>
    <source>
        <strain evidence="15 16">Q31a</strain>
    </source>
</reference>
<keyword evidence="5" id="KW-0004">4Fe-4S</keyword>
<evidence type="ECO:0000259" key="14">
    <source>
        <dbReference type="PROSITE" id="PS51379"/>
    </source>
</evidence>
<dbReference type="PANTHER" id="PTHR11921:SF29">
    <property type="entry name" value="SUCCINATE DEHYDROGENASE [UBIQUINONE] IRON-SULFUR SUBUNIT, MITOCHONDRIAL"/>
    <property type="match status" value="1"/>
</dbReference>
<keyword evidence="10" id="KW-0408">Iron</keyword>
<comment type="cofactor">
    <cofactor evidence="2">
        <name>[4Fe-4S] cluster</name>
        <dbReference type="ChEBI" id="CHEBI:49883"/>
    </cofactor>
</comment>
<keyword evidence="6" id="KW-0816">Tricarboxylic acid cycle</keyword>
<evidence type="ECO:0000256" key="9">
    <source>
        <dbReference type="ARBA" id="ARBA00023002"/>
    </source>
</evidence>
<evidence type="ECO:0000256" key="12">
    <source>
        <dbReference type="ARBA" id="ARBA00023291"/>
    </source>
</evidence>
<name>A0A518GA30_9BACT</name>
<keyword evidence="7" id="KW-0001">2Fe-2S</keyword>
<dbReference type="InterPro" id="IPR012675">
    <property type="entry name" value="Beta-grasp_dom_sf"/>
</dbReference>
<evidence type="ECO:0000256" key="11">
    <source>
        <dbReference type="ARBA" id="ARBA00023014"/>
    </source>
</evidence>
<evidence type="ECO:0000256" key="8">
    <source>
        <dbReference type="ARBA" id="ARBA00022723"/>
    </source>
</evidence>
<evidence type="ECO:0000256" key="6">
    <source>
        <dbReference type="ARBA" id="ARBA00022532"/>
    </source>
</evidence>
<evidence type="ECO:0000256" key="1">
    <source>
        <dbReference type="ARBA" id="ARBA00001927"/>
    </source>
</evidence>
<proteinExistence type="inferred from homology"/>
<evidence type="ECO:0000256" key="4">
    <source>
        <dbReference type="ARBA" id="ARBA00012792"/>
    </source>
</evidence>
<dbReference type="FunFam" id="3.10.20.30:FF:000018">
    <property type="entry name" value="Succinate dehydrogenase iron-sulfur subunit"/>
    <property type="match status" value="1"/>
</dbReference>
<gene>
    <name evidence="15" type="primary">frdB_2</name>
    <name evidence="15" type="ORF">Q31a_37560</name>
</gene>
<dbReference type="EC" id="1.3.5.1" evidence="4"/>
<keyword evidence="8" id="KW-0479">Metal-binding</keyword>
<dbReference type="Pfam" id="PF13183">
    <property type="entry name" value="Fer4_8"/>
    <property type="match status" value="1"/>
</dbReference>
<evidence type="ECO:0000313" key="16">
    <source>
        <dbReference type="Proteomes" id="UP000318017"/>
    </source>
</evidence>
<dbReference type="Gene3D" id="3.10.20.30">
    <property type="match status" value="1"/>
</dbReference>
<dbReference type="PANTHER" id="PTHR11921">
    <property type="entry name" value="SUCCINATE DEHYDROGENASE IRON-SULFUR PROTEIN"/>
    <property type="match status" value="1"/>
</dbReference>
<dbReference type="OrthoDB" id="9804391at2"/>
<keyword evidence="16" id="KW-1185">Reference proteome</keyword>
<dbReference type="NCBIfam" id="NF006391">
    <property type="entry name" value="PRK08640.1"/>
    <property type="match status" value="1"/>
</dbReference>
<dbReference type="FunFam" id="1.10.1060.10:FF:000005">
    <property type="entry name" value="Succinate dehydrogenase iron-sulfur subunit"/>
    <property type="match status" value="1"/>
</dbReference>
<dbReference type="GO" id="GO:0022904">
    <property type="term" value="P:respiratory electron transport chain"/>
    <property type="evidence" value="ECO:0007669"/>
    <property type="project" value="TreeGrafter"/>
</dbReference>
<dbReference type="GO" id="GO:0008177">
    <property type="term" value="F:succinate dehydrogenase (quinone) activity"/>
    <property type="evidence" value="ECO:0007669"/>
    <property type="project" value="UniProtKB-EC"/>
</dbReference>
<dbReference type="GO" id="GO:0006099">
    <property type="term" value="P:tricarboxylic acid cycle"/>
    <property type="evidence" value="ECO:0007669"/>
    <property type="project" value="UniProtKB-KW"/>
</dbReference>
<dbReference type="GO" id="GO:0051537">
    <property type="term" value="F:2 iron, 2 sulfur cluster binding"/>
    <property type="evidence" value="ECO:0007669"/>
    <property type="project" value="UniProtKB-KW"/>
</dbReference>
<dbReference type="InterPro" id="IPR017900">
    <property type="entry name" value="4Fe4S_Fe_S_CS"/>
</dbReference>
<protein>
    <recommendedName>
        <fullName evidence="4">succinate dehydrogenase</fullName>
        <ecNumber evidence="4">1.3.5.1</ecNumber>
    </recommendedName>
</protein>
<sequence length="288" mass="31844">MTATNTHHQASTPQHPEKVNVRVLRQDGPGQPTYWERHQVEYEENMNVISVLQRIAAQAATVEGNKVTPVAWDCGCLEEVCGSCTMVVNGKVRQSCTALVDRLLEDNSAEIELRPMTKFPVIRDLIVDRTRLFQGLERVKAWVPVDGYSDMGPGPRQSRKQQEQSYPLSQCMSCGCCLDACPQYQKIELHRRPGETEEQFEDRKREAYGSQFMGAAPISQAVLFNSHPTGNSLAEERVEALIAPGGVQACGNAQNCVAVCPKEIPLTTSIGRAGRAATVHSLKKMFDS</sequence>
<dbReference type="SUPFAM" id="SSF54292">
    <property type="entry name" value="2Fe-2S ferredoxin-like"/>
    <property type="match status" value="1"/>
</dbReference>
<feature type="domain" description="4Fe-4S ferredoxin-type" evidence="14">
    <location>
        <begin position="162"/>
        <end position="192"/>
    </location>
</feature>
<keyword evidence="11" id="KW-0411">Iron-sulfur</keyword>
<dbReference type="InterPro" id="IPR025192">
    <property type="entry name" value="Succ_DH/fum_Rdtase_N"/>
</dbReference>
<keyword evidence="9" id="KW-0560">Oxidoreductase</keyword>
<evidence type="ECO:0000256" key="5">
    <source>
        <dbReference type="ARBA" id="ARBA00022485"/>
    </source>
</evidence>
<dbReference type="PROSITE" id="PS51379">
    <property type="entry name" value="4FE4S_FER_2"/>
    <property type="match status" value="1"/>
</dbReference>
<dbReference type="NCBIfam" id="TIGR00384">
    <property type="entry name" value="dhsB"/>
    <property type="match status" value="1"/>
</dbReference>
<dbReference type="SUPFAM" id="SSF46548">
    <property type="entry name" value="alpha-helical ferredoxin"/>
    <property type="match status" value="1"/>
</dbReference>
<dbReference type="GO" id="GO:0046872">
    <property type="term" value="F:metal ion binding"/>
    <property type="evidence" value="ECO:0007669"/>
    <property type="project" value="UniProtKB-KW"/>
</dbReference>
<evidence type="ECO:0000256" key="7">
    <source>
        <dbReference type="ARBA" id="ARBA00022714"/>
    </source>
</evidence>
<comment type="cofactor">
    <cofactor evidence="13">
        <name>[2Fe-2S] cluster</name>
        <dbReference type="ChEBI" id="CHEBI:190135"/>
    </cofactor>
</comment>
<dbReference type="InterPro" id="IPR004489">
    <property type="entry name" value="Succ_DH/fum_Rdtase_Fe-S"/>
</dbReference>
<dbReference type="EMBL" id="CP036298">
    <property type="protein sequence ID" value="QDV25430.1"/>
    <property type="molecule type" value="Genomic_DNA"/>
</dbReference>
<evidence type="ECO:0000256" key="13">
    <source>
        <dbReference type="ARBA" id="ARBA00034078"/>
    </source>
</evidence>
<comment type="similarity">
    <text evidence="3">Belongs to the succinate dehydrogenase/fumarate reductase iron-sulfur protein family.</text>
</comment>
<dbReference type="InterPro" id="IPR036010">
    <property type="entry name" value="2Fe-2S_ferredoxin-like_sf"/>
</dbReference>
<evidence type="ECO:0000256" key="10">
    <source>
        <dbReference type="ARBA" id="ARBA00023004"/>
    </source>
</evidence>
<dbReference type="GO" id="GO:0009055">
    <property type="term" value="F:electron transfer activity"/>
    <property type="evidence" value="ECO:0007669"/>
    <property type="project" value="InterPro"/>
</dbReference>
<dbReference type="AlphaFoldDB" id="A0A518GA30"/>